<comment type="caution">
    <text evidence="21">The sequence shown here is derived from an EMBL/GenBank/DDBJ whole genome shotgun (WGS) entry which is preliminary data.</text>
</comment>
<keyword evidence="13" id="KW-0325">Glycoprotein</keyword>
<evidence type="ECO:0000256" key="17">
    <source>
        <dbReference type="PROSITE-ProRule" id="PRU00175"/>
    </source>
</evidence>
<dbReference type="CDD" id="cd16461">
    <property type="entry name" value="RING-H2_EL5-like"/>
    <property type="match status" value="1"/>
</dbReference>
<evidence type="ECO:0000313" key="21">
    <source>
        <dbReference type="EMBL" id="KAD5317052.1"/>
    </source>
</evidence>
<dbReference type="PANTHER" id="PTHR46279:SF2">
    <property type="entry name" value="RING-H2 FINGER PROTEIN ATL21A-RELATED"/>
    <property type="match status" value="1"/>
</dbReference>
<evidence type="ECO:0000256" key="18">
    <source>
        <dbReference type="SAM" id="Phobius"/>
    </source>
</evidence>
<comment type="catalytic activity">
    <reaction evidence="15">
        <text>L-threonyl-[protein] + ATP = O-phospho-L-threonyl-[protein] + ADP + H(+)</text>
        <dbReference type="Rhea" id="RHEA:46608"/>
        <dbReference type="Rhea" id="RHEA-COMP:11060"/>
        <dbReference type="Rhea" id="RHEA-COMP:11605"/>
        <dbReference type="ChEBI" id="CHEBI:15378"/>
        <dbReference type="ChEBI" id="CHEBI:30013"/>
        <dbReference type="ChEBI" id="CHEBI:30616"/>
        <dbReference type="ChEBI" id="CHEBI:61977"/>
        <dbReference type="ChEBI" id="CHEBI:456216"/>
        <dbReference type="EC" id="2.7.11.1"/>
    </reaction>
</comment>
<feature type="transmembrane region" description="Helical" evidence="18">
    <location>
        <begin position="237"/>
        <end position="263"/>
    </location>
</feature>
<dbReference type="GO" id="GO:0030247">
    <property type="term" value="F:polysaccharide binding"/>
    <property type="evidence" value="ECO:0007669"/>
    <property type="project" value="InterPro"/>
</dbReference>
<dbReference type="EMBL" id="SZYD01000009">
    <property type="protein sequence ID" value="KAD5317052.1"/>
    <property type="molecule type" value="Genomic_DNA"/>
</dbReference>
<organism evidence="21 22">
    <name type="scientific">Mikania micrantha</name>
    <name type="common">bitter vine</name>
    <dbReference type="NCBI Taxonomy" id="192012"/>
    <lineage>
        <taxon>Eukaryota</taxon>
        <taxon>Viridiplantae</taxon>
        <taxon>Streptophyta</taxon>
        <taxon>Embryophyta</taxon>
        <taxon>Tracheophyta</taxon>
        <taxon>Spermatophyta</taxon>
        <taxon>Magnoliopsida</taxon>
        <taxon>eudicotyledons</taxon>
        <taxon>Gunneridae</taxon>
        <taxon>Pentapetalae</taxon>
        <taxon>asterids</taxon>
        <taxon>campanulids</taxon>
        <taxon>Asterales</taxon>
        <taxon>Asteraceae</taxon>
        <taxon>Asteroideae</taxon>
        <taxon>Heliantheae alliance</taxon>
        <taxon>Eupatorieae</taxon>
        <taxon>Mikania</taxon>
    </lineage>
</organism>
<evidence type="ECO:0000256" key="19">
    <source>
        <dbReference type="SAM" id="SignalP"/>
    </source>
</evidence>
<feature type="chain" id="PRO_5024420001" description="RING-type domain-containing protein" evidence="19">
    <location>
        <begin position="24"/>
        <end position="379"/>
    </location>
</feature>
<evidence type="ECO:0000256" key="13">
    <source>
        <dbReference type="ARBA" id="ARBA00023180"/>
    </source>
</evidence>
<keyword evidence="11 18" id="KW-1133">Transmembrane helix</keyword>
<keyword evidence="10" id="KW-0862">Zinc</keyword>
<keyword evidence="4" id="KW-0808">Transferase</keyword>
<evidence type="ECO:0000256" key="15">
    <source>
        <dbReference type="ARBA" id="ARBA00047899"/>
    </source>
</evidence>
<sequence length="379" mass="41552">MEETKVLFHLLILLHLLPPLLSASPYNCPISFCGSSAYSIRFPFRVVGQQHGICGYPGFNLRCDKQGKLLLDLPNSGDFFIRAIDYRSQIVQIYDPSGCSAARRLTLDLLGSPFWGSPSQNYTLLSCPVGVNMTGYITVGCLSNSTHSTLATSSETFAMSMSNKTACRIIDSIRSPKSRLQDQGGLTSDLNTDIFLKWDNPNCQECVAIGGTCGYTNVTKQDITCFENTKKGNKHQMIALIIISIGLAMPAIAASIVIACYICRDDRRVATWIARRNSIPNVTTLIPGTTNVSNDGLVIGLNQLTIESYTKAVLGESKRLPGHEDTACAICLSEYNVKETVRCIPECRHCFHADCIDEWLKIKGTCPVCRSSPSPVHVH</sequence>
<name>A0A5N6NQJ8_9ASTR</name>
<evidence type="ECO:0000259" key="20">
    <source>
        <dbReference type="PROSITE" id="PS50089"/>
    </source>
</evidence>
<dbReference type="InterPro" id="IPR032872">
    <property type="entry name" value="WAK_assoc_C"/>
</dbReference>
<dbReference type="OrthoDB" id="8062037at2759"/>
<dbReference type="SMART" id="SM00184">
    <property type="entry name" value="RING"/>
    <property type="match status" value="1"/>
</dbReference>
<comment type="subcellular location">
    <subcellularLocation>
        <location evidence="2">Membrane</location>
        <topology evidence="2">Single-pass membrane protein</topology>
    </subcellularLocation>
</comment>
<dbReference type="Pfam" id="PF13639">
    <property type="entry name" value="zf-RING_2"/>
    <property type="match status" value="1"/>
</dbReference>
<evidence type="ECO:0000256" key="11">
    <source>
        <dbReference type="ARBA" id="ARBA00022989"/>
    </source>
</evidence>
<gene>
    <name evidence="21" type="ORF">E3N88_16998</name>
</gene>
<keyword evidence="22" id="KW-1185">Reference proteome</keyword>
<comment type="similarity">
    <text evidence="14">Belongs to the RING-type zinc finger family. ATL subfamily.</text>
</comment>
<dbReference type="GO" id="GO:0008270">
    <property type="term" value="F:zinc ion binding"/>
    <property type="evidence" value="ECO:0007669"/>
    <property type="project" value="UniProtKB-KW"/>
</dbReference>
<dbReference type="GO" id="GO:0016020">
    <property type="term" value="C:membrane"/>
    <property type="evidence" value="ECO:0007669"/>
    <property type="project" value="UniProtKB-SubCell"/>
</dbReference>
<evidence type="ECO:0000256" key="5">
    <source>
        <dbReference type="ARBA" id="ARBA00022692"/>
    </source>
</evidence>
<dbReference type="InterPro" id="IPR013083">
    <property type="entry name" value="Znf_RING/FYVE/PHD"/>
</dbReference>
<accession>A0A5N6NQJ8</accession>
<comment type="catalytic activity">
    <reaction evidence="1">
        <text>S-ubiquitinyl-[E2 ubiquitin-conjugating enzyme]-L-cysteine + [acceptor protein]-L-lysine = [E2 ubiquitin-conjugating enzyme]-L-cysteine + N(6)-ubiquitinyl-[acceptor protein]-L-lysine.</text>
        <dbReference type="EC" id="2.3.2.27"/>
    </reaction>
</comment>
<evidence type="ECO:0000256" key="3">
    <source>
        <dbReference type="ARBA" id="ARBA00004906"/>
    </source>
</evidence>
<evidence type="ECO:0000256" key="16">
    <source>
        <dbReference type="ARBA" id="ARBA00048679"/>
    </source>
</evidence>
<reference evidence="21 22" key="1">
    <citation type="submission" date="2019-05" db="EMBL/GenBank/DDBJ databases">
        <title>Mikania micrantha, genome provides insights into the molecular mechanism of rapid growth.</title>
        <authorList>
            <person name="Liu B."/>
        </authorList>
    </citation>
    <scope>NUCLEOTIDE SEQUENCE [LARGE SCALE GENOMIC DNA]</scope>
    <source>
        <strain evidence="21">NLD-2019</strain>
        <tissue evidence="21">Leaf</tissue>
    </source>
</reference>
<evidence type="ECO:0000256" key="14">
    <source>
        <dbReference type="ARBA" id="ARBA00024209"/>
    </source>
</evidence>
<keyword evidence="7 19" id="KW-0732">Signal</keyword>
<comment type="catalytic activity">
    <reaction evidence="16">
        <text>L-seryl-[protein] + ATP = O-phospho-L-seryl-[protein] + ADP + H(+)</text>
        <dbReference type="Rhea" id="RHEA:17989"/>
        <dbReference type="Rhea" id="RHEA-COMP:9863"/>
        <dbReference type="Rhea" id="RHEA-COMP:11604"/>
        <dbReference type="ChEBI" id="CHEBI:15378"/>
        <dbReference type="ChEBI" id="CHEBI:29999"/>
        <dbReference type="ChEBI" id="CHEBI:30616"/>
        <dbReference type="ChEBI" id="CHEBI:83421"/>
        <dbReference type="ChEBI" id="CHEBI:456216"/>
        <dbReference type="EC" id="2.7.11.1"/>
    </reaction>
</comment>
<dbReference type="GO" id="GO:0004674">
    <property type="term" value="F:protein serine/threonine kinase activity"/>
    <property type="evidence" value="ECO:0007669"/>
    <property type="project" value="UniProtKB-EC"/>
</dbReference>
<evidence type="ECO:0000313" key="22">
    <source>
        <dbReference type="Proteomes" id="UP000326396"/>
    </source>
</evidence>
<feature type="domain" description="RING-type" evidence="20">
    <location>
        <begin position="328"/>
        <end position="370"/>
    </location>
</feature>
<keyword evidence="5 18" id="KW-0812">Transmembrane</keyword>
<feature type="signal peptide" evidence="19">
    <location>
        <begin position="1"/>
        <end position="23"/>
    </location>
</feature>
<dbReference type="SUPFAM" id="SSF57850">
    <property type="entry name" value="RING/U-box"/>
    <property type="match status" value="1"/>
</dbReference>
<dbReference type="AlphaFoldDB" id="A0A5N6NQJ8"/>
<evidence type="ECO:0000256" key="8">
    <source>
        <dbReference type="ARBA" id="ARBA00022771"/>
    </source>
</evidence>
<dbReference type="Gene3D" id="3.30.40.10">
    <property type="entry name" value="Zinc/RING finger domain, C3HC4 (zinc finger)"/>
    <property type="match status" value="1"/>
</dbReference>
<dbReference type="InterPro" id="IPR046948">
    <property type="entry name" value="ATL20-22-like"/>
</dbReference>
<keyword evidence="9" id="KW-0833">Ubl conjugation pathway</keyword>
<comment type="pathway">
    <text evidence="3">Protein modification; protein ubiquitination.</text>
</comment>
<dbReference type="Proteomes" id="UP000326396">
    <property type="component" value="Linkage Group LG17"/>
</dbReference>
<dbReference type="PANTHER" id="PTHR46279">
    <property type="entry name" value="RING/U-BOX SUPERFAMILY PROTEIN"/>
    <property type="match status" value="1"/>
</dbReference>
<protein>
    <recommendedName>
        <fullName evidence="20">RING-type domain-containing protein</fullName>
    </recommendedName>
</protein>
<dbReference type="InterPro" id="IPR001841">
    <property type="entry name" value="Znf_RING"/>
</dbReference>
<keyword evidence="8 17" id="KW-0863">Zinc-finger</keyword>
<evidence type="ECO:0000256" key="12">
    <source>
        <dbReference type="ARBA" id="ARBA00023136"/>
    </source>
</evidence>
<evidence type="ECO:0000256" key="7">
    <source>
        <dbReference type="ARBA" id="ARBA00022729"/>
    </source>
</evidence>
<evidence type="ECO:0000256" key="10">
    <source>
        <dbReference type="ARBA" id="ARBA00022833"/>
    </source>
</evidence>
<dbReference type="InterPro" id="IPR025287">
    <property type="entry name" value="WAK_GUB"/>
</dbReference>
<evidence type="ECO:0000256" key="4">
    <source>
        <dbReference type="ARBA" id="ARBA00022679"/>
    </source>
</evidence>
<evidence type="ECO:0000256" key="9">
    <source>
        <dbReference type="ARBA" id="ARBA00022786"/>
    </source>
</evidence>
<dbReference type="GO" id="GO:0061630">
    <property type="term" value="F:ubiquitin protein ligase activity"/>
    <property type="evidence" value="ECO:0007669"/>
    <property type="project" value="UniProtKB-EC"/>
</dbReference>
<keyword evidence="12 18" id="KW-0472">Membrane</keyword>
<keyword evidence="6" id="KW-0479">Metal-binding</keyword>
<evidence type="ECO:0000256" key="1">
    <source>
        <dbReference type="ARBA" id="ARBA00000900"/>
    </source>
</evidence>
<proteinExistence type="inferred from homology"/>
<dbReference type="PROSITE" id="PS50089">
    <property type="entry name" value="ZF_RING_2"/>
    <property type="match status" value="1"/>
</dbReference>
<evidence type="ECO:0000256" key="6">
    <source>
        <dbReference type="ARBA" id="ARBA00022723"/>
    </source>
</evidence>
<dbReference type="Pfam" id="PF14380">
    <property type="entry name" value="WAK_assoc"/>
    <property type="match status" value="1"/>
</dbReference>
<dbReference type="Pfam" id="PF13947">
    <property type="entry name" value="GUB_WAK_bind"/>
    <property type="match status" value="1"/>
</dbReference>
<evidence type="ECO:0000256" key="2">
    <source>
        <dbReference type="ARBA" id="ARBA00004167"/>
    </source>
</evidence>